<evidence type="ECO:0000313" key="8">
    <source>
        <dbReference type="Proteomes" id="UP001583177"/>
    </source>
</evidence>
<comment type="caution">
    <text evidence="7">The sequence shown here is derived from an EMBL/GenBank/DDBJ whole genome shotgun (WGS) entry which is preliminary data.</text>
</comment>
<feature type="transmembrane region" description="Helical" evidence="6">
    <location>
        <begin position="216"/>
        <end position="238"/>
    </location>
</feature>
<proteinExistence type="predicted"/>
<feature type="transmembrane region" description="Helical" evidence="6">
    <location>
        <begin position="40"/>
        <end position="64"/>
    </location>
</feature>
<keyword evidence="2 6" id="KW-0812">Transmembrane</keyword>
<gene>
    <name evidence="7" type="ORF">Daus18300_011809</name>
</gene>
<dbReference type="PANTHER" id="PTHR42718:SF11">
    <property type="entry name" value="MAJOR FACILITATOR SUPERFAMILY (MFS) PROFILE DOMAIN-CONTAINING PROTEIN"/>
    <property type="match status" value="1"/>
</dbReference>
<feature type="transmembrane region" description="Helical" evidence="6">
    <location>
        <begin position="275"/>
        <end position="300"/>
    </location>
</feature>
<evidence type="ECO:0000313" key="7">
    <source>
        <dbReference type="EMBL" id="KAL1853528.1"/>
    </source>
</evidence>
<feature type="transmembrane region" description="Helical" evidence="6">
    <location>
        <begin position="312"/>
        <end position="331"/>
    </location>
</feature>
<name>A0ABR3W543_9PEZI</name>
<evidence type="ECO:0000256" key="5">
    <source>
        <dbReference type="SAM" id="MobiDB-lite"/>
    </source>
</evidence>
<feature type="transmembrane region" description="Helical" evidence="6">
    <location>
        <begin position="146"/>
        <end position="165"/>
    </location>
</feature>
<keyword evidence="3 6" id="KW-1133">Transmembrane helix</keyword>
<accession>A0ABR3W543</accession>
<feature type="transmembrane region" description="Helical" evidence="6">
    <location>
        <begin position="250"/>
        <end position="269"/>
    </location>
</feature>
<dbReference type="SUPFAM" id="SSF103473">
    <property type="entry name" value="MFS general substrate transporter"/>
    <property type="match status" value="1"/>
</dbReference>
<sequence length="408" mass="43821">MADIERSFDSACPTNGDQPSASGEDIEKLGRKRPAVFKNVFMEIGFCVSVLASNLISEFLISGMNVLLPSLVRELHIPPESQTWPASVFTLVAVIGLMSFLCIPRDMHARQGSMDWWGCACSIPGIFLVVYAITESSHVRGGWASPQIIVTFVLGILSLAAFVFVESGRATHPLLPASIFAPKHTVALFLYLFLAYGCFGIYLFYASFYIEVVLKVPSFLAALWFAPLAAGGILIALVGGMTLHRLSGTLLLLLSASGFLVCVLLFAVMPEQPSYWAWVFPAMVCATLGIDISYNVSSIFITTNVAKHEQGLAGACVNGLVFLGIAFFLGWGDLAVAKTAYLGVRASYKTAFFLGTGCAGVAIVLVVLGIRIDKAKSGLTVDEKESLSNRPLAGESGLQIGHRMEGRK</sequence>
<dbReference type="EMBL" id="JAWRVE010000149">
    <property type="protein sequence ID" value="KAL1853528.1"/>
    <property type="molecule type" value="Genomic_DNA"/>
</dbReference>
<feature type="transmembrane region" description="Helical" evidence="6">
    <location>
        <begin position="186"/>
        <end position="210"/>
    </location>
</feature>
<reference evidence="7 8" key="1">
    <citation type="journal article" date="2024" name="IMA Fungus">
        <title>IMA Genome - F19 : A genome assembly and annotation guide to empower mycologists, including annotated draft genome sequences of Ceratocystis pirilliformis, Diaporthe australafricana, Fusarium ophioides, Paecilomyces lecythidis, and Sporothrix stenoceras.</title>
        <authorList>
            <person name="Aylward J."/>
            <person name="Wilson A.M."/>
            <person name="Visagie C.M."/>
            <person name="Spraker J."/>
            <person name="Barnes I."/>
            <person name="Buitendag C."/>
            <person name="Ceriani C."/>
            <person name="Del Mar Angel L."/>
            <person name="du Plessis D."/>
            <person name="Fuchs T."/>
            <person name="Gasser K."/>
            <person name="Kramer D."/>
            <person name="Li W."/>
            <person name="Munsamy K."/>
            <person name="Piso A."/>
            <person name="Price J.L."/>
            <person name="Sonnekus B."/>
            <person name="Thomas C."/>
            <person name="van der Nest A."/>
            <person name="van Dijk A."/>
            <person name="van Heerden A."/>
            <person name="van Vuuren N."/>
            <person name="Yilmaz N."/>
            <person name="Duong T.A."/>
            <person name="van der Merwe N.A."/>
            <person name="Wingfield M.J."/>
            <person name="Wingfield B.D."/>
        </authorList>
    </citation>
    <scope>NUCLEOTIDE SEQUENCE [LARGE SCALE GENOMIC DNA]</scope>
    <source>
        <strain evidence="7 8">CMW 18300</strain>
    </source>
</reference>
<feature type="transmembrane region" description="Helical" evidence="6">
    <location>
        <begin position="115"/>
        <end position="134"/>
    </location>
</feature>
<protein>
    <recommendedName>
        <fullName evidence="9">Major facilitator superfamily (MFS) profile domain-containing protein</fullName>
    </recommendedName>
</protein>
<feature type="transmembrane region" description="Helical" evidence="6">
    <location>
        <begin position="84"/>
        <end position="103"/>
    </location>
</feature>
<keyword evidence="8" id="KW-1185">Reference proteome</keyword>
<evidence type="ECO:0000256" key="4">
    <source>
        <dbReference type="ARBA" id="ARBA00023136"/>
    </source>
</evidence>
<evidence type="ECO:0000256" key="2">
    <source>
        <dbReference type="ARBA" id="ARBA00022692"/>
    </source>
</evidence>
<evidence type="ECO:0000256" key="1">
    <source>
        <dbReference type="ARBA" id="ARBA00004141"/>
    </source>
</evidence>
<evidence type="ECO:0000256" key="6">
    <source>
        <dbReference type="SAM" id="Phobius"/>
    </source>
</evidence>
<feature type="region of interest" description="Disordered" evidence="5">
    <location>
        <begin position="1"/>
        <end position="25"/>
    </location>
</feature>
<dbReference type="Gene3D" id="1.20.1250.20">
    <property type="entry name" value="MFS general substrate transporter like domains"/>
    <property type="match status" value="1"/>
</dbReference>
<dbReference type="Pfam" id="PF07690">
    <property type="entry name" value="MFS_1"/>
    <property type="match status" value="1"/>
</dbReference>
<evidence type="ECO:0000256" key="3">
    <source>
        <dbReference type="ARBA" id="ARBA00022989"/>
    </source>
</evidence>
<feature type="compositionally biased region" description="Polar residues" evidence="5">
    <location>
        <begin position="12"/>
        <end position="21"/>
    </location>
</feature>
<dbReference type="PANTHER" id="PTHR42718">
    <property type="entry name" value="MAJOR FACILITATOR SUPERFAMILY MULTIDRUG TRANSPORTER MFSC"/>
    <property type="match status" value="1"/>
</dbReference>
<dbReference type="Proteomes" id="UP001583177">
    <property type="component" value="Unassembled WGS sequence"/>
</dbReference>
<feature type="transmembrane region" description="Helical" evidence="6">
    <location>
        <begin position="351"/>
        <end position="370"/>
    </location>
</feature>
<organism evidence="7 8">
    <name type="scientific">Diaporthe australafricana</name>
    <dbReference type="NCBI Taxonomy" id="127596"/>
    <lineage>
        <taxon>Eukaryota</taxon>
        <taxon>Fungi</taxon>
        <taxon>Dikarya</taxon>
        <taxon>Ascomycota</taxon>
        <taxon>Pezizomycotina</taxon>
        <taxon>Sordariomycetes</taxon>
        <taxon>Sordariomycetidae</taxon>
        <taxon>Diaporthales</taxon>
        <taxon>Diaporthaceae</taxon>
        <taxon>Diaporthe</taxon>
    </lineage>
</organism>
<keyword evidence="4 6" id="KW-0472">Membrane</keyword>
<dbReference type="InterPro" id="IPR011701">
    <property type="entry name" value="MFS"/>
</dbReference>
<dbReference type="InterPro" id="IPR036259">
    <property type="entry name" value="MFS_trans_sf"/>
</dbReference>
<comment type="subcellular location">
    <subcellularLocation>
        <location evidence="1">Membrane</location>
        <topology evidence="1">Multi-pass membrane protein</topology>
    </subcellularLocation>
</comment>
<evidence type="ECO:0008006" key="9">
    <source>
        <dbReference type="Google" id="ProtNLM"/>
    </source>
</evidence>